<dbReference type="EMBL" id="JBBMFD010000006">
    <property type="protein sequence ID" value="MEQ2440208.1"/>
    <property type="molecule type" value="Genomic_DNA"/>
</dbReference>
<comment type="caution">
    <text evidence="4">The sequence shown here is derived from an EMBL/GenBank/DDBJ whole genome shotgun (WGS) entry which is preliminary data.</text>
</comment>
<dbReference type="PROSITE" id="PS00893">
    <property type="entry name" value="NUDIX_BOX"/>
    <property type="match status" value="1"/>
</dbReference>
<accession>A0ABV1DYT5</accession>
<evidence type="ECO:0000313" key="5">
    <source>
        <dbReference type="Proteomes" id="UP001489509"/>
    </source>
</evidence>
<evidence type="ECO:0000256" key="1">
    <source>
        <dbReference type="ARBA" id="ARBA00005582"/>
    </source>
</evidence>
<name>A0ABV1DYT5_9FIRM</name>
<dbReference type="Gene3D" id="3.90.79.10">
    <property type="entry name" value="Nucleoside Triphosphate Pyrophosphohydrolase"/>
    <property type="match status" value="1"/>
</dbReference>
<dbReference type="InterPro" id="IPR000086">
    <property type="entry name" value="NUDIX_hydrolase_dom"/>
</dbReference>
<proteinExistence type="inferred from homology"/>
<dbReference type="CDD" id="cd03674">
    <property type="entry name" value="NUDIX_Hydrolase"/>
    <property type="match status" value="1"/>
</dbReference>
<protein>
    <submittedName>
        <fullName evidence="4">NUDIX hydrolase</fullName>
    </submittedName>
</protein>
<dbReference type="Proteomes" id="UP001489509">
    <property type="component" value="Unassembled WGS sequence"/>
</dbReference>
<dbReference type="Pfam" id="PF00293">
    <property type="entry name" value="NUDIX"/>
    <property type="match status" value="1"/>
</dbReference>
<dbReference type="SUPFAM" id="SSF55811">
    <property type="entry name" value="Nudix"/>
    <property type="match status" value="1"/>
</dbReference>
<evidence type="ECO:0000259" key="3">
    <source>
        <dbReference type="PROSITE" id="PS51462"/>
    </source>
</evidence>
<gene>
    <name evidence="4" type="ORF">WMO26_05140</name>
</gene>
<sequence>MNYINQIKAFIPSTREEERAKAEILQKIREQGDALLYRSAPAHFTSSALILNPGRTKTLLIFHRQFQSWTYPGGHADGDEDLLEAAVREAKEETGLSDAVPLSREILSLDLLPVSENRKGGCLVPAHTHLSASFVLLAGEEQPLHANSAETGGLCWTPVEKLDECCREAHMRAVFRKLLNRAEDLCSKEERE</sequence>
<dbReference type="PANTHER" id="PTHR43736">
    <property type="entry name" value="ADP-RIBOSE PYROPHOSPHATASE"/>
    <property type="match status" value="1"/>
</dbReference>
<feature type="domain" description="Nudix hydrolase" evidence="3">
    <location>
        <begin position="41"/>
        <end position="179"/>
    </location>
</feature>
<dbReference type="PROSITE" id="PS51462">
    <property type="entry name" value="NUDIX"/>
    <property type="match status" value="1"/>
</dbReference>
<dbReference type="GO" id="GO:0016787">
    <property type="term" value="F:hydrolase activity"/>
    <property type="evidence" value="ECO:0007669"/>
    <property type="project" value="UniProtKB-KW"/>
</dbReference>
<reference evidence="4 5" key="1">
    <citation type="submission" date="2024-03" db="EMBL/GenBank/DDBJ databases">
        <title>Human intestinal bacterial collection.</title>
        <authorList>
            <person name="Pauvert C."/>
            <person name="Hitch T.C.A."/>
            <person name="Clavel T."/>
        </authorList>
    </citation>
    <scope>NUCLEOTIDE SEQUENCE [LARGE SCALE GENOMIC DNA]</scope>
    <source>
        <strain evidence="4 5">CLA-JM-H44</strain>
    </source>
</reference>
<keyword evidence="2 4" id="KW-0378">Hydrolase</keyword>
<evidence type="ECO:0000313" key="4">
    <source>
        <dbReference type="EMBL" id="MEQ2440208.1"/>
    </source>
</evidence>
<dbReference type="PANTHER" id="PTHR43736:SF1">
    <property type="entry name" value="DIHYDRONEOPTERIN TRIPHOSPHATE DIPHOSPHATASE"/>
    <property type="match status" value="1"/>
</dbReference>
<evidence type="ECO:0000256" key="2">
    <source>
        <dbReference type="ARBA" id="ARBA00022801"/>
    </source>
</evidence>
<dbReference type="InterPro" id="IPR015797">
    <property type="entry name" value="NUDIX_hydrolase-like_dom_sf"/>
</dbReference>
<dbReference type="InterPro" id="IPR020084">
    <property type="entry name" value="NUDIX_hydrolase_CS"/>
</dbReference>
<organism evidence="4 5">
    <name type="scientific">Solibaculum intestinale</name>
    <dbReference type="NCBI Taxonomy" id="3133165"/>
    <lineage>
        <taxon>Bacteria</taxon>
        <taxon>Bacillati</taxon>
        <taxon>Bacillota</taxon>
        <taxon>Clostridia</taxon>
        <taxon>Eubacteriales</taxon>
        <taxon>Oscillospiraceae</taxon>
        <taxon>Solibaculum</taxon>
    </lineage>
</organism>
<keyword evidence="5" id="KW-1185">Reference proteome</keyword>
<dbReference type="RefSeq" id="WP_349218629.1">
    <property type="nucleotide sequence ID" value="NZ_JBBMFD010000006.1"/>
</dbReference>
<comment type="similarity">
    <text evidence="1">Belongs to the Nudix hydrolase family.</text>
</comment>